<dbReference type="SUPFAM" id="SSF51206">
    <property type="entry name" value="cAMP-binding domain-like"/>
    <property type="match status" value="1"/>
</dbReference>
<dbReference type="AlphaFoldDB" id="A0A382BPL7"/>
<reference evidence="8" key="1">
    <citation type="submission" date="2018-05" db="EMBL/GenBank/DDBJ databases">
        <authorList>
            <person name="Lanie J.A."/>
            <person name="Ng W.-L."/>
            <person name="Kazmierczak K.M."/>
            <person name="Andrzejewski T.M."/>
            <person name="Davidsen T.M."/>
            <person name="Wayne K.J."/>
            <person name="Tettelin H."/>
            <person name="Glass J.I."/>
            <person name="Rusch D."/>
            <person name="Podicherti R."/>
            <person name="Tsui H.-C.T."/>
            <person name="Winkler M.E."/>
        </authorList>
    </citation>
    <scope>NUCLEOTIDE SEQUENCE</scope>
</reference>
<dbReference type="Gene3D" id="3.30.750.24">
    <property type="entry name" value="STAS domain"/>
    <property type="match status" value="1"/>
</dbReference>
<dbReference type="Pfam" id="PF00027">
    <property type="entry name" value="cNMP_binding"/>
    <property type="match status" value="1"/>
</dbReference>
<gene>
    <name evidence="8" type="ORF">METZ01_LOCUS168569</name>
</gene>
<evidence type="ECO:0000256" key="1">
    <source>
        <dbReference type="ARBA" id="ARBA00004141"/>
    </source>
</evidence>
<feature type="transmembrane region" description="Helical" evidence="5">
    <location>
        <begin position="203"/>
        <end position="223"/>
    </location>
</feature>
<evidence type="ECO:0000256" key="5">
    <source>
        <dbReference type="SAM" id="Phobius"/>
    </source>
</evidence>
<comment type="subcellular location">
    <subcellularLocation>
        <location evidence="1">Membrane</location>
        <topology evidence="1">Multi-pass membrane protein</topology>
    </subcellularLocation>
</comment>
<dbReference type="CDD" id="cd07042">
    <property type="entry name" value="STAS_SulP_like_sulfate_transporter"/>
    <property type="match status" value="1"/>
</dbReference>
<evidence type="ECO:0000256" key="4">
    <source>
        <dbReference type="ARBA" id="ARBA00023136"/>
    </source>
</evidence>
<dbReference type="EMBL" id="UINC01030775">
    <property type="protein sequence ID" value="SVB15715.1"/>
    <property type="molecule type" value="Genomic_DNA"/>
</dbReference>
<keyword evidence="4 5" id="KW-0472">Membrane</keyword>
<dbReference type="InterPro" id="IPR002645">
    <property type="entry name" value="STAS_dom"/>
</dbReference>
<feature type="domain" description="STAS" evidence="7">
    <location>
        <begin position="463"/>
        <end position="573"/>
    </location>
</feature>
<evidence type="ECO:0008006" key="9">
    <source>
        <dbReference type="Google" id="ProtNLM"/>
    </source>
</evidence>
<feature type="transmembrane region" description="Helical" evidence="5">
    <location>
        <begin position="106"/>
        <end position="125"/>
    </location>
</feature>
<dbReference type="PANTHER" id="PTHR43310">
    <property type="entry name" value="SULFATE TRANSPORTER YBAR-RELATED"/>
    <property type="match status" value="1"/>
</dbReference>
<dbReference type="InterPro" id="IPR052706">
    <property type="entry name" value="Membrane-Transporter-like"/>
</dbReference>
<organism evidence="8">
    <name type="scientific">marine metagenome</name>
    <dbReference type="NCBI Taxonomy" id="408172"/>
    <lineage>
        <taxon>unclassified sequences</taxon>
        <taxon>metagenomes</taxon>
        <taxon>ecological metagenomes</taxon>
    </lineage>
</organism>
<feature type="transmembrane region" description="Helical" evidence="5">
    <location>
        <begin position="12"/>
        <end position="36"/>
    </location>
</feature>
<sequence>MFQSLIKPDTVPSIISGLINGIILIVIAMALSALIFTGSLSVYLSQGIGILLFGFLIYAIFSIFTASYPININTPQDIPVAIIALIATTVMATSGKDWSPESTFQFIFVTIALTSVMVGVFFFILGSLKLGKLVRFIPYPVVGGFLAGTGWLIIKFAFIMTADMELSLANASSLFSQSTLLQWCPGLIFGTLMLIASRFISHYLLIPGIIALGISLFYAIMFFNGYSYLDLESSGLLLGPFPEGGLFQGSPIKYISDFKWHIFQGQLPALGTMMILNAISVLFNYSGLELIIKKDLDLDRELKVTGLGNILAGFCGAPPGHLALGGTSLAYSIGARSRLSTIVVAILCAGALFFGSKILSVFPRVILGGLLFNLGLSFVVDWLINTWNRVPKNDYIIIILIFLIIGTVGFLEGVLAGLMASVILFVISYSKVETIKHTLTGKTFHSNVERSERLKSIIEDSGDQILILPLQGYLFFGSANRLLEYIKAYLQSDDGGELKYLVFDLRQVTGVDSSTINSFNKLQILAALDDFKVLFCDLTSQISAQFEAEGLFDDSGDGSYLTFEDLDHGMEWCEEQIIADKITDPDDRTSEIKLFESQFSDLLPYFESQTIEKNTKIIEQGADPKGLYFIKSGRVTVELDSKMDKRIRLKSMGTGTIVGEVSLYLKTQATASVI</sequence>
<dbReference type="GO" id="GO:0016020">
    <property type="term" value="C:membrane"/>
    <property type="evidence" value="ECO:0007669"/>
    <property type="project" value="UniProtKB-SubCell"/>
</dbReference>
<feature type="non-terminal residue" evidence="8">
    <location>
        <position position="674"/>
    </location>
</feature>
<name>A0A382BPL7_9ZZZZ</name>
<protein>
    <recommendedName>
        <fullName evidence="9">STAS domain-containing protein</fullName>
    </recommendedName>
</protein>
<feature type="transmembrane region" description="Helical" evidence="5">
    <location>
        <begin position="339"/>
        <end position="359"/>
    </location>
</feature>
<feature type="transmembrane region" description="Helical" evidence="5">
    <location>
        <begin position="365"/>
        <end position="384"/>
    </location>
</feature>
<dbReference type="Pfam" id="PF00916">
    <property type="entry name" value="Sulfate_transp"/>
    <property type="match status" value="1"/>
</dbReference>
<feature type="transmembrane region" description="Helical" evidence="5">
    <location>
        <begin position="78"/>
        <end position="94"/>
    </location>
</feature>
<feature type="transmembrane region" description="Helical" evidence="5">
    <location>
        <begin position="180"/>
        <end position="196"/>
    </location>
</feature>
<feature type="transmembrane region" description="Helical" evidence="5">
    <location>
        <begin position="42"/>
        <end position="66"/>
    </location>
</feature>
<dbReference type="PROSITE" id="PS50042">
    <property type="entry name" value="CNMP_BINDING_3"/>
    <property type="match status" value="1"/>
</dbReference>
<dbReference type="PANTHER" id="PTHR43310:SF4">
    <property type="entry name" value="AFR304WP"/>
    <property type="match status" value="1"/>
</dbReference>
<evidence type="ECO:0000259" key="6">
    <source>
        <dbReference type="PROSITE" id="PS50042"/>
    </source>
</evidence>
<dbReference type="InterPro" id="IPR014710">
    <property type="entry name" value="RmlC-like_jellyroll"/>
</dbReference>
<dbReference type="CDD" id="cd00038">
    <property type="entry name" value="CAP_ED"/>
    <property type="match status" value="1"/>
</dbReference>
<dbReference type="Pfam" id="PF01740">
    <property type="entry name" value="STAS"/>
    <property type="match status" value="1"/>
</dbReference>
<keyword evidence="3 5" id="KW-1133">Transmembrane helix</keyword>
<dbReference type="SUPFAM" id="SSF52091">
    <property type="entry name" value="SpoIIaa-like"/>
    <property type="match status" value="1"/>
</dbReference>
<proteinExistence type="predicted"/>
<feature type="transmembrane region" description="Helical" evidence="5">
    <location>
        <begin position="267"/>
        <end position="285"/>
    </location>
</feature>
<dbReference type="PROSITE" id="PS50801">
    <property type="entry name" value="STAS"/>
    <property type="match status" value="1"/>
</dbReference>
<keyword evidence="2 5" id="KW-0812">Transmembrane</keyword>
<dbReference type="InterPro" id="IPR011547">
    <property type="entry name" value="SLC26A/SulP_dom"/>
</dbReference>
<dbReference type="InterPro" id="IPR000595">
    <property type="entry name" value="cNMP-bd_dom"/>
</dbReference>
<dbReference type="InterPro" id="IPR018490">
    <property type="entry name" value="cNMP-bd_dom_sf"/>
</dbReference>
<dbReference type="Gene3D" id="2.60.120.10">
    <property type="entry name" value="Jelly Rolls"/>
    <property type="match status" value="1"/>
</dbReference>
<dbReference type="InterPro" id="IPR036513">
    <property type="entry name" value="STAS_dom_sf"/>
</dbReference>
<evidence type="ECO:0000256" key="2">
    <source>
        <dbReference type="ARBA" id="ARBA00022692"/>
    </source>
</evidence>
<evidence type="ECO:0000259" key="7">
    <source>
        <dbReference type="PROSITE" id="PS50801"/>
    </source>
</evidence>
<accession>A0A382BPL7</accession>
<evidence type="ECO:0000256" key="3">
    <source>
        <dbReference type="ARBA" id="ARBA00022989"/>
    </source>
</evidence>
<feature type="transmembrane region" description="Helical" evidence="5">
    <location>
        <begin position="396"/>
        <end position="429"/>
    </location>
</feature>
<feature type="transmembrane region" description="Helical" evidence="5">
    <location>
        <begin position="137"/>
        <end position="160"/>
    </location>
</feature>
<evidence type="ECO:0000313" key="8">
    <source>
        <dbReference type="EMBL" id="SVB15715.1"/>
    </source>
</evidence>
<feature type="domain" description="Cyclic nucleotide-binding" evidence="6">
    <location>
        <begin position="594"/>
        <end position="674"/>
    </location>
</feature>